<keyword evidence="4" id="KW-1185">Reference proteome</keyword>
<gene>
    <name evidence="3" type="ORF">SAMN05421774_11342</name>
</gene>
<dbReference type="InterPro" id="IPR021682">
    <property type="entry name" value="DUF2933"/>
</dbReference>
<evidence type="ECO:0008006" key="5">
    <source>
        <dbReference type="Google" id="ProtNLM"/>
    </source>
</evidence>
<feature type="region of interest" description="Disordered" evidence="1">
    <location>
        <begin position="1"/>
        <end position="20"/>
    </location>
</feature>
<keyword evidence="2" id="KW-1133">Transmembrane helix</keyword>
<dbReference type="Pfam" id="PF11666">
    <property type="entry name" value="DUF2933"/>
    <property type="match status" value="1"/>
</dbReference>
<organism evidence="3 4">
    <name type="scientific">Gemmobacter megaterium</name>
    <dbReference type="NCBI Taxonomy" id="1086013"/>
    <lineage>
        <taxon>Bacteria</taxon>
        <taxon>Pseudomonadati</taxon>
        <taxon>Pseudomonadota</taxon>
        <taxon>Alphaproteobacteria</taxon>
        <taxon>Rhodobacterales</taxon>
        <taxon>Paracoccaceae</taxon>
        <taxon>Gemmobacter</taxon>
    </lineage>
</organism>
<dbReference type="AlphaFoldDB" id="A0A1N7QK07"/>
<feature type="transmembrane region" description="Helical" evidence="2">
    <location>
        <begin position="21"/>
        <end position="40"/>
    </location>
</feature>
<evidence type="ECO:0000313" key="3">
    <source>
        <dbReference type="EMBL" id="SIT23114.1"/>
    </source>
</evidence>
<reference evidence="3 4" key="1">
    <citation type="submission" date="2017-01" db="EMBL/GenBank/DDBJ databases">
        <authorList>
            <person name="Mah S.A."/>
            <person name="Swanson W.J."/>
            <person name="Moy G.W."/>
            <person name="Vacquier V.D."/>
        </authorList>
    </citation>
    <scope>NUCLEOTIDE SEQUENCE [LARGE SCALE GENOMIC DNA]</scope>
    <source>
        <strain evidence="3 4">DSM 26375</strain>
    </source>
</reference>
<evidence type="ECO:0000256" key="2">
    <source>
        <dbReference type="SAM" id="Phobius"/>
    </source>
</evidence>
<dbReference type="Proteomes" id="UP000186141">
    <property type="component" value="Unassembled WGS sequence"/>
</dbReference>
<keyword evidence="2" id="KW-0472">Membrane</keyword>
<proteinExistence type="predicted"/>
<accession>A0A1N7QK07</accession>
<evidence type="ECO:0000256" key="1">
    <source>
        <dbReference type="SAM" id="MobiDB-lite"/>
    </source>
</evidence>
<evidence type="ECO:0000313" key="4">
    <source>
        <dbReference type="Proteomes" id="UP000186141"/>
    </source>
</evidence>
<name>A0A1N7QK07_9RHOB</name>
<protein>
    <recommendedName>
        <fullName evidence="5">DUF2933 domain-containing protein</fullName>
    </recommendedName>
</protein>
<dbReference type="RefSeq" id="WP_076534160.1">
    <property type="nucleotide sequence ID" value="NZ_BMEH01000013.1"/>
</dbReference>
<keyword evidence="2" id="KW-0812">Transmembrane</keyword>
<feature type="transmembrane region" description="Helical" evidence="2">
    <location>
        <begin position="46"/>
        <end position="66"/>
    </location>
</feature>
<dbReference type="EMBL" id="FTOT01000013">
    <property type="protein sequence ID" value="SIT23114.1"/>
    <property type="molecule type" value="Genomic_DNA"/>
</dbReference>
<dbReference type="OrthoDB" id="5298481at2"/>
<dbReference type="STRING" id="1086013.SAMN05421774_11342"/>
<sequence>MMDPSEQKSGDASPKPGWHSSPPVVAACVVLAGLGLALAFEHRVHLMASLPLMLPLGICLAMHVFMHRGHGGGGR</sequence>